<comment type="caution">
    <text evidence="8">The sequence shown here is derived from an EMBL/GenBank/DDBJ whole genome shotgun (WGS) entry which is preliminary data.</text>
</comment>
<keyword evidence="9" id="KW-1185">Reference proteome</keyword>
<name>A0ABP8GBA8_9SPHI</name>
<dbReference type="EC" id="5.2.1.8" evidence="3 6"/>
<evidence type="ECO:0000256" key="5">
    <source>
        <dbReference type="ARBA" id="ARBA00023235"/>
    </source>
</evidence>
<comment type="similarity">
    <text evidence="2">Belongs to the FKBP-type PPIase family.</text>
</comment>
<feature type="domain" description="PPIase FKBP-type" evidence="7">
    <location>
        <begin position="200"/>
        <end position="301"/>
    </location>
</feature>
<evidence type="ECO:0000313" key="8">
    <source>
        <dbReference type="EMBL" id="GAA4320683.1"/>
    </source>
</evidence>
<dbReference type="Pfam" id="PF00254">
    <property type="entry name" value="FKBP_C"/>
    <property type="match status" value="1"/>
</dbReference>
<protein>
    <recommendedName>
        <fullName evidence="3 6">peptidylprolyl isomerase</fullName>
        <ecNumber evidence="3 6">5.2.1.8</ecNumber>
    </recommendedName>
</protein>
<organism evidence="8 9">
    <name type="scientific">Mucilaginibacter gynuensis</name>
    <dbReference type="NCBI Taxonomy" id="1302236"/>
    <lineage>
        <taxon>Bacteria</taxon>
        <taxon>Pseudomonadati</taxon>
        <taxon>Bacteroidota</taxon>
        <taxon>Sphingobacteriia</taxon>
        <taxon>Sphingobacteriales</taxon>
        <taxon>Sphingobacteriaceae</taxon>
        <taxon>Mucilaginibacter</taxon>
    </lineage>
</organism>
<dbReference type="PANTHER" id="PTHR43811">
    <property type="entry name" value="FKBP-TYPE PEPTIDYL-PROLYL CIS-TRANS ISOMERASE FKPA"/>
    <property type="match status" value="1"/>
</dbReference>
<evidence type="ECO:0000256" key="1">
    <source>
        <dbReference type="ARBA" id="ARBA00000971"/>
    </source>
</evidence>
<evidence type="ECO:0000259" key="7">
    <source>
        <dbReference type="PROSITE" id="PS50059"/>
    </source>
</evidence>
<dbReference type="Proteomes" id="UP001500582">
    <property type="component" value="Unassembled WGS sequence"/>
</dbReference>
<dbReference type="RefSeq" id="WP_345210923.1">
    <property type="nucleotide sequence ID" value="NZ_BAABFT010000004.1"/>
</dbReference>
<dbReference type="PROSITE" id="PS50059">
    <property type="entry name" value="FKBP_PPIASE"/>
    <property type="match status" value="1"/>
</dbReference>
<gene>
    <name evidence="8" type="ORF">GCM10023149_20090</name>
</gene>
<accession>A0ABP8GBA8</accession>
<keyword evidence="5 6" id="KW-0413">Isomerase</keyword>
<dbReference type="InterPro" id="IPR046357">
    <property type="entry name" value="PPIase_dom_sf"/>
</dbReference>
<evidence type="ECO:0000256" key="3">
    <source>
        <dbReference type="ARBA" id="ARBA00013194"/>
    </source>
</evidence>
<evidence type="ECO:0000256" key="6">
    <source>
        <dbReference type="PROSITE-ProRule" id="PRU00277"/>
    </source>
</evidence>
<comment type="catalytic activity">
    <reaction evidence="1 6">
        <text>[protein]-peptidylproline (omega=180) = [protein]-peptidylproline (omega=0)</text>
        <dbReference type="Rhea" id="RHEA:16237"/>
        <dbReference type="Rhea" id="RHEA-COMP:10747"/>
        <dbReference type="Rhea" id="RHEA-COMP:10748"/>
        <dbReference type="ChEBI" id="CHEBI:83833"/>
        <dbReference type="ChEBI" id="CHEBI:83834"/>
        <dbReference type="EC" id="5.2.1.8"/>
    </reaction>
</comment>
<dbReference type="PANTHER" id="PTHR43811:SF19">
    <property type="entry name" value="39 KDA FK506-BINDING NUCLEAR PROTEIN"/>
    <property type="match status" value="1"/>
</dbReference>
<dbReference type="SUPFAM" id="SSF54534">
    <property type="entry name" value="FKBP-like"/>
    <property type="match status" value="2"/>
</dbReference>
<proteinExistence type="inferred from homology"/>
<evidence type="ECO:0000256" key="2">
    <source>
        <dbReference type="ARBA" id="ARBA00006577"/>
    </source>
</evidence>
<evidence type="ECO:0000256" key="4">
    <source>
        <dbReference type="ARBA" id="ARBA00023110"/>
    </source>
</evidence>
<dbReference type="InterPro" id="IPR001179">
    <property type="entry name" value="PPIase_FKBP_dom"/>
</dbReference>
<reference evidence="9" key="1">
    <citation type="journal article" date="2019" name="Int. J. Syst. Evol. Microbiol.">
        <title>The Global Catalogue of Microorganisms (GCM) 10K type strain sequencing project: providing services to taxonomists for standard genome sequencing and annotation.</title>
        <authorList>
            <consortium name="The Broad Institute Genomics Platform"/>
            <consortium name="The Broad Institute Genome Sequencing Center for Infectious Disease"/>
            <person name="Wu L."/>
            <person name="Ma J."/>
        </authorList>
    </citation>
    <scope>NUCLEOTIDE SEQUENCE [LARGE SCALE GENOMIC DNA]</scope>
    <source>
        <strain evidence="9">JCM 17705</strain>
    </source>
</reference>
<dbReference type="EMBL" id="BAABFT010000004">
    <property type="protein sequence ID" value="GAA4320683.1"/>
    <property type="molecule type" value="Genomic_DNA"/>
</dbReference>
<dbReference type="PROSITE" id="PS51257">
    <property type="entry name" value="PROKAR_LIPOPROTEIN"/>
    <property type="match status" value="1"/>
</dbReference>
<sequence length="322" mass="34461">MNKKLMFLALAAIGLASCNGGFKQGSGGLLYDIHTDKDGPAIKEGDFVSLNMTLKTEGDSVLGSTYDMGRPAPQLIQKPQSKADFTNALLLLSEGDSATVKVNIDSVIPKGQPRPPAIKGKYVIYQIKVEKVIAKGKLSDQVFNGRISDYMKQQTDAVKAKEPAIIEKYVKEKDLKVTKTASGLNYVITKPGSGPVPVVGDTVEVNYTGTLPTGKVFDTSVKEDAVKAKINDGMRQYAPIRIPVGEHKVIQGWDEGLLLLNKGAKATFVIPSSLAYGEQGAQGVIPPFTPIIFTVEVINIIKPNPNAPKPAAPAMMQAPAKK</sequence>
<dbReference type="Gene3D" id="3.10.50.40">
    <property type="match status" value="2"/>
</dbReference>
<evidence type="ECO:0000313" key="9">
    <source>
        <dbReference type="Proteomes" id="UP001500582"/>
    </source>
</evidence>
<keyword evidence="4 6" id="KW-0697">Rotamase</keyword>